<reference evidence="2" key="1">
    <citation type="submission" date="2022-03" db="EMBL/GenBank/DDBJ databases">
        <authorList>
            <person name="Alioto T."/>
            <person name="Alioto T."/>
            <person name="Gomez Garrido J."/>
        </authorList>
    </citation>
    <scope>NUCLEOTIDE SEQUENCE</scope>
</reference>
<dbReference type="EMBL" id="OW240918">
    <property type="protein sequence ID" value="CAH2305867.1"/>
    <property type="molecule type" value="Genomic_DNA"/>
</dbReference>
<protein>
    <submittedName>
        <fullName evidence="2">Uncharacterized protein</fullName>
    </submittedName>
</protein>
<evidence type="ECO:0000256" key="1">
    <source>
        <dbReference type="SAM" id="MobiDB-lite"/>
    </source>
</evidence>
<accession>A0AAD1SMA6</accession>
<dbReference type="AlphaFoldDB" id="A0AAD1SMA6"/>
<gene>
    <name evidence="2" type="ORF">PECUL_23A037950</name>
</gene>
<feature type="region of interest" description="Disordered" evidence="1">
    <location>
        <begin position="39"/>
        <end position="58"/>
    </location>
</feature>
<keyword evidence="3" id="KW-1185">Reference proteome</keyword>
<sequence>MALFKIISSSDDAFAPLLNPLVKATLEKVFRALLHPASFTSPASSKHRPKDFPLFDRTSGSLRVRDRGC</sequence>
<dbReference type="Proteomes" id="UP001295444">
    <property type="component" value="Chromosome 07"/>
</dbReference>
<feature type="non-terminal residue" evidence="2">
    <location>
        <position position="69"/>
    </location>
</feature>
<name>A0AAD1SMA6_PELCU</name>
<evidence type="ECO:0000313" key="3">
    <source>
        <dbReference type="Proteomes" id="UP001295444"/>
    </source>
</evidence>
<organism evidence="2 3">
    <name type="scientific">Pelobates cultripes</name>
    <name type="common">Western spadefoot toad</name>
    <dbReference type="NCBI Taxonomy" id="61616"/>
    <lineage>
        <taxon>Eukaryota</taxon>
        <taxon>Metazoa</taxon>
        <taxon>Chordata</taxon>
        <taxon>Craniata</taxon>
        <taxon>Vertebrata</taxon>
        <taxon>Euteleostomi</taxon>
        <taxon>Amphibia</taxon>
        <taxon>Batrachia</taxon>
        <taxon>Anura</taxon>
        <taxon>Pelobatoidea</taxon>
        <taxon>Pelobatidae</taxon>
        <taxon>Pelobates</taxon>
    </lineage>
</organism>
<evidence type="ECO:0000313" key="2">
    <source>
        <dbReference type="EMBL" id="CAH2305867.1"/>
    </source>
</evidence>
<proteinExistence type="predicted"/>